<accession>A0A369IAP1</accession>
<organism evidence="2 3">
    <name type="scientific">Runella aurantiaca</name>
    <dbReference type="NCBI Taxonomy" id="2282308"/>
    <lineage>
        <taxon>Bacteria</taxon>
        <taxon>Pseudomonadati</taxon>
        <taxon>Bacteroidota</taxon>
        <taxon>Cytophagia</taxon>
        <taxon>Cytophagales</taxon>
        <taxon>Spirosomataceae</taxon>
        <taxon>Runella</taxon>
    </lineage>
</organism>
<dbReference type="RefSeq" id="WP_114460891.1">
    <property type="nucleotide sequence ID" value="NZ_QPIW01000006.1"/>
</dbReference>
<protein>
    <recommendedName>
        <fullName evidence="4">Lipoprotein</fullName>
    </recommendedName>
</protein>
<dbReference type="PROSITE" id="PS51257">
    <property type="entry name" value="PROKAR_LIPOPROTEIN"/>
    <property type="match status" value="1"/>
</dbReference>
<sequence length="159" mass="17733">MKLFLVFALCCLLYSCGEQCGIEAEPVLAIQFRTEATISKVAILGSLQDVPKEGIQPIQRPNALGPFFPLNLNSDSTTYIFTRPNRIDTLTVYYKKHIYSASNTCGYILDLEAPASGKTYTTTFKRIEVEYRSYYIPSQGAKLNSQGEESGIVVKIDEL</sequence>
<proteinExistence type="predicted"/>
<gene>
    <name evidence="2" type="ORF">DVG78_09705</name>
</gene>
<evidence type="ECO:0000313" key="3">
    <source>
        <dbReference type="Proteomes" id="UP000253141"/>
    </source>
</evidence>
<name>A0A369IAP1_9BACT</name>
<keyword evidence="1" id="KW-0732">Signal</keyword>
<evidence type="ECO:0000256" key="1">
    <source>
        <dbReference type="SAM" id="SignalP"/>
    </source>
</evidence>
<evidence type="ECO:0000313" key="2">
    <source>
        <dbReference type="EMBL" id="RDB06102.1"/>
    </source>
</evidence>
<keyword evidence="3" id="KW-1185">Reference proteome</keyword>
<dbReference type="EMBL" id="QPIW01000006">
    <property type="protein sequence ID" value="RDB06102.1"/>
    <property type="molecule type" value="Genomic_DNA"/>
</dbReference>
<feature type="chain" id="PRO_5016967479" description="Lipoprotein" evidence="1">
    <location>
        <begin position="21"/>
        <end position="159"/>
    </location>
</feature>
<evidence type="ECO:0008006" key="4">
    <source>
        <dbReference type="Google" id="ProtNLM"/>
    </source>
</evidence>
<reference evidence="2 3" key="1">
    <citation type="submission" date="2018-07" db="EMBL/GenBank/DDBJ databases">
        <title>Genome analysis of Runella aurantiaca.</title>
        <authorList>
            <person name="Yang X."/>
        </authorList>
    </citation>
    <scope>NUCLEOTIDE SEQUENCE [LARGE SCALE GENOMIC DNA]</scope>
    <source>
        <strain evidence="2 3">YX9</strain>
    </source>
</reference>
<dbReference type="Proteomes" id="UP000253141">
    <property type="component" value="Unassembled WGS sequence"/>
</dbReference>
<feature type="signal peptide" evidence="1">
    <location>
        <begin position="1"/>
        <end position="20"/>
    </location>
</feature>
<dbReference type="OrthoDB" id="956973at2"/>
<dbReference type="AlphaFoldDB" id="A0A369IAP1"/>
<comment type="caution">
    <text evidence="2">The sequence shown here is derived from an EMBL/GenBank/DDBJ whole genome shotgun (WGS) entry which is preliminary data.</text>
</comment>